<feature type="transmembrane region" description="Helical" evidence="2">
    <location>
        <begin position="78"/>
        <end position="99"/>
    </location>
</feature>
<name>A0A2P2NGN5_RHIMU</name>
<dbReference type="InterPro" id="IPR032238">
    <property type="entry name" value="ATP-synth_Z"/>
</dbReference>
<organism evidence="3">
    <name type="scientific">Rhizophora mucronata</name>
    <name type="common">Asiatic mangrove</name>
    <dbReference type="NCBI Taxonomy" id="61149"/>
    <lineage>
        <taxon>Eukaryota</taxon>
        <taxon>Viridiplantae</taxon>
        <taxon>Streptophyta</taxon>
        <taxon>Embryophyta</taxon>
        <taxon>Tracheophyta</taxon>
        <taxon>Spermatophyta</taxon>
        <taxon>Magnoliopsida</taxon>
        <taxon>eudicotyledons</taxon>
        <taxon>Gunneridae</taxon>
        <taxon>Pentapetalae</taxon>
        <taxon>rosids</taxon>
        <taxon>fabids</taxon>
        <taxon>Malpighiales</taxon>
        <taxon>Rhizophoraceae</taxon>
        <taxon>Rhizophora</taxon>
    </lineage>
</organism>
<evidence type="ECO:0000313" key="3">
    <source>
        <dbReference type="EMBL" id="MBX41637.1"/>
    </source>
</evidence>
<keyword evidence="2" id="KW-1133">Transmembrane helix</keyword>
<proteinExistence type="predicted"/>
<evidence type="ECO:0000256" key="2">
    <source>
        <dbReference type="SAM" id="Phobius"/>
    </source>
</evidence>
<protein>
    <submittedName>
        <fullName evidence="3">Uncharacterized protein</fullName>
    </submittedName>
</protein>
<reference evidence="3" key="1">
    <citation type="submission" date="2018-02" db="EMBL/GenBank/DDBJ databases">
        <title>Rhizophora mucronata_Transcriptome.</title>
        <authorList>
            <person name="Meera S.P."/>
            <person name="Sreeshan A."/>
            <person name="Augustine A."/>
        </authorList>
    </citation>
    <scope>NUCLEOTIDE SEQUENCE</scope>
    <source>
        <tissue evidence="3">Leaf</tissue>
    </source>
</reference>
<feature type="transmembrane region" description="Helical" evidence="2">
    <location>
        <begin position="46"/>
        <end position="66"/>
    </location>
</feature>
<dbReference type="Pfam" id="PF16594">
    <property type="entry name" value="ATP-synt_Z"/>
    <property type="match status" value="1"/>
</dbReference>
<dbReference type="PANTHER" id="PTHR35165:SF1">
    <property type="entry name" value="OS04G0577375 PROTEIN"/>
    <property type="match status" value="1"/>
</dbReference>
<sequence length="134" mass="14834">MPPTLFKSNYPDLKDKNKSLFSLMGSYEKEKSEGNRDQPKKIVKTCIACLLSFAASLAGGLTLGRWNYEYHPTNRHQWMVPFGLLLLVTPILVWLAIFVSDTCSPAADNVSRTSEPAADSVNDAETNLKAGTHM</sequence>
<feature type="region of interest" description="Disordered" evidence="1">
    <location>
        <begin position="109"/>
        <end position="134"/>
    </location>
</feature>
<dbReference type="AlphaFoldDB" id="A0A2P2NGN5"/>
<accession>A0A2P2NGN5</accession>
<keyword evidence="2" id="KW-0812">Transmembrane</keyword>
<dbReference type="PANTHER" id="PTHR35165">
    <property type="entry name" value="OS08G0113900 PROTEIN"/>
    <property type="match status" value="1"/>
</dbReference>
<keyword evidence="2" id="KW-0472">Membrane</keyword>
<dbReference type="EMBL" id="GGEC01061153">
    <property type="protein sequence ID" value="MBX41637.1"/>
    <property type="molecule type" value="Transcribed_RNA"/>
</dbReference>
<evidence type="ECO:0000256" key="1">
    <source>
        <dbReference type="SAM" id="MobiDB-lite"/>
    </source>
</evidence>